<keyword evidence="9" id="KW-1185">Reference proteome</keyword>
<feature type="transmembrane region" description="Helical" evidence="6">
    <location>
        <begin position="6"/>
        <end position="32"/>
    </location>
</feature>
<accession>A0ABR8PUV8</accession>
<keyword evidence="5 6" id="KW-0472">Membrane</keyword>
<evidence type="ECO:0000256" key="6">
    <source>
        <dbReference type="SAM" id="Phobius"/>
    </source>
</evidence>
<comment type="caution">
    <text evidence="8">The sequence shown here is derived from an EMBL/GenBank/DDBJ whole genome shotgun (WGS) entry which is preliminary data.</text>
</comment>
<feature type="transmembrane region" description="Helical" evidence="6">
    <location>
        <begin position="154"/>
        <end position="179"/>
    </location>
</feature>
<gene>
    <name evidence="8" type="ORF">H9661_11380</name>
</gene>
<dbReference type="Pfam" id="PF02683">
    <property type="entry name" value="DsbD_TM"/>
    <property type="match status" value="1"/>
</dbReference>
<comment type="subcellular location">
    <subcellularLocation>
        <location evidence="1">Membrane</location>
        <topology evidence="1">Multi-pass membrane protein</topology>
    </subcellularLocation>
</comment>
<protein>
    <submittedName>
        <fullName evidence="8">Cytochrome c biogenesis protein CcdA</fullName>
    </submittedName>
</protein>
<evidence type="ECO:0000256" key="5">
    <source>
        <dbReference type="ARBA" id="ARBA00023136"/>
    </source>
</evidence>
<evidence type="ECO:0000259" key="7">
    <source>
        <dbReference type="Pfam" id="PF02683"/>
    </source>
</evidence>
<feature type="transmembrane region" description="Helical" evidence="6">
    <location>
        <begin position="79"/>
        <end position="98"/>
    </location>
</feature>
<organism evidence="8 9">
    <name type="scientific">Clostridium cibarium</name>
    <dbReference type="NCBI Taxonomy" id="2762247"/>
    <lineage>
        <taxon>Bacteria</taxon>
        <taxon>Bacillati</taxon>
        <taxon>Bacillota</taxon>
        <taxon>Clostridia</taxon>
        <taxon>Eubacteriales</taxon>
        <taxon>Clostridiaceae</taxon>
        <taxon>Clostridium</taxon>
    </lineage>
</organism>
<dbReference type="PANTHER" id="PTHR31272">
    <property type="entry name" value="CYTOCHROME C-TYPE BIOGENESIS PROTEIN HI_1454-RELATED"/>
    <property type="match status" value="1"/>
</dbReference>
<dbReference type="InterPro" id="IPR051790">
    <property type="entry name" value="Cytochrome_c-biogenesis_DsbD"/>
</dbReference>
<dbReference type="RefSeq" id="WP_143317063.1">
    <property type="nucleotide sequence ID" value="NZ_JACSRA010000017.1"/>
</dbReference>
<feature type="transmembrane region" description="Helical" evidence="6">
    <location>
        <begin position="119"/>
        <end position="148"/>
    </location>
</feature>
<feature type="transmembrane region" description="Helical" evidence="6">
    <location>
        <begin position="195"/>
        <end position="216"/>
    </location>
</feature>
<feature type="transmembrane region" description="Helical" evidence="6">
    <location>
        <begin position="44"/>
        <end position="67"/>
    </location>
</feature>
<feature type="domain" description="Cytochrome C biogenesis protein transmembrane" evidence="7">
    <location>
        <begin position="5"/>
        <end position="180"/>
    </location>
</feature>
<keyword evidence="3 6" id="KW-0812">Transmembrane</keyword>
<evidence type="ECO:0000256" key="2">
    <source>
        <dbReference type="ARBA" id="ARBA00006143"/>
    </source>
</evidence>
<comment type="similarity">
    <text evidence="2">Belongs to the DsbD family.</text>
</comment>
<evidence type="ECO:0000256" key="4">
    <source>
        <dbReference type="ARBA" id="ARBA00022989"/>
    </source>
</evidence>
<dbReference type="EMBL" id="JACSRA010000017">
    <property type="protein sequence ID" value="MBD7911958.1"/>
    <property type="molecule type" value="Genomic_DNA"/>
</dbReference>
<reference evidence="8 9" key="1">
    <citation type="submission" date="2020-08" db="EMBL/GenBank/DDBJ databases">
        <title>A Genomic Blueprint of the Chicken Gut Microbiome.</title>
        <authorList>
            <person name="Gilroy R."/>
            <person name="Ravi A."/>
            <person name="Getino M."/>
            <person name="Pursley I."/>
            <person name="Horton D.L."/>
            <person name="Alikhan N.-F."/>
            <person name="Baker D."/>
            <person name="Gharbi K."/>
            <person name="Hall N."/>
            <person name="Watson M."/>
            <person name="Adriaenssens E.M."/>
            <person name="Foster-Nyarko E."/>
            <person name="Jarju S."/>
            <person name="Secka A."/>
            <person name="Antonio M."/>
            <person name="Oren A."/>
            <person name="Chaudhuri R."/>
            <person name="La Ragione R.M."/>
            <person name="Hildebrand F."/>
            <person name="Pallen M.J."/>
        </authorList>
    </citation>
    <scope>NUCLEOTIDE SEQUENCE [LARGE SCALE GENOMIC DNA]</scope>
    <source>
        <strain evidence="8 9">Sa3CVN1</strain>
    </source>
</reference>
<dbReference type="PANTHER" id="PTHR31272:SF4">
    <property type="entry name" value="CYTOCHROME C-TYPE BIOGENESIS PROTEIN HI_1454-RELATED"/>
    <property type="match status" value="1"/>
</dbReference>
<sequence length="225" mass="25158">MEYFLLFLEGVITFISPCILPLLPLYISYFAGGYENKIKSKYNALINSLGFVLGFTIIFTLLGMLAGTFGNFVKEYGRIINILGGFIVILFGVNYIGIIKIPLLERSFKLNCKIEVFKFFSSILFGIIFAIGWTPCVGTFLGVALMVAVNSQNILIGTTMLLTYSVGLGIPFVMCALLVDSFKETFNFVKKNYRLINILSGIILIIIGILIMTGYINRVLYYLTF</sequence>
<keyword evidence="4 6" id="KW-1133">Transmembrane helix</keyword>
<dbReference type="InterPro" id="IPR003834">
    <property type="entry name" value="Cyt_c_assmbl_TM_dom"/>
</dbReference>
<evidence type="ECO:0000256" key="1">
    <source>
        <dbReference type="ARBA" id="ARBA00004141"/>
    </source>
</evidence>
<proteinExistence type="inferred from homology"/>
<dbReference type="Proteomes" id="UP000627781">
    <property type="component" value="Unassembled WGS sequence"/>
</dbReference>
<evidence type="ECO:0000256" key="3">
    <source>
        <dbReference type="ARBA" id="ARBA00022692"/>
    </source>
</evidence>
<evidence type="ECO:0000313" key="8">
    <source>
        <dbReference type="EMBL" id="MBD7911958.1"/>
    </source>
</evidence>
<evidence type="ECO:0000313" key="9">
    <source>
        <dbReference type="Proteomes" id="UP000627781"/>
    </source>
</evidence>
<name>A0ABR8PUV8_9CLOT</name>